<accession>W2CAV5</accession>
<dbReference type="PANTHER" id="PTHR30461:SF19">
    <property type="entry name" value="SITE-SPECIFIC RECOMBINASE RESOLVASE FAMILY"/>
    <property type="match status" value="1"/>
</dbReference>
<organism evidence="8 9">
    <name type="scientific">Tannerella sp. oral taxon BU063 isolate Cell 5</name>
    <dbReference type="NCBI Taxonomy" id="1410950"/>
    <lineage>
        <taxon>Bacteria</taxon>
        <taxon>Pseudomonadati</taxon>
        <taxon>Bacteroidota</taxon>
        <taxon>Bacteroidia</taxon>
        <taxon>Bacteroidales</taxon>
        <taxon>Tannerellaceae</taxon>
        <taxon>Tannerella</taxon>
    </lineage>
</organism>
<dbReference type="SMART" id="SM00857">
    <property type="entry name" value="Resolvase"/>
    <property type="match status" value="1"/>
</dbReference>
<dbReference type="PATRIC" id="fig|1410950.3.peg.1528"/>
<dbReference type="CDD" id="cd03768">
    <property type="entry name" value="SR_ResInv"/>
    <property type="match status" value="1"/>
</dbReference>
<keyword evidence="2" id="KW-0229">DNA integration</keyword>
<dbReference type="Gene3D" id="3.40.50.1390">
    <property type="entry name" value="Resolvase, N-terminal catalytic domain"/>
    <property type="match status" value="1"/>
</dbReference>
<dbReference type="SUPFAM" id="SSF53041">
    <property type="entry name" value="Resolvase-like"/>
    <property type="match status" value="1"/>
</dbReference>
<dbReference type="PROSITE" id="PS51736">
    <property type="entry name" value="RECOMBINASES_3"/>
    <property type="match status" value="1"/>
</dbReference>
<evidence type="ECO:0000259" key="7">
    <source>
        <dbReference type="PROSITE" id="PS51736"/>
    </source>
</evidence>
<evidence type="ECO:0000256" key="1">
    <source>
        <dbReference type="ARBA" id="ARBA00009913"/>
    </source>
</evidence>
<dbReference type="EMBL" id="AYYC01000689">
    <property type="protein sequence ID" value="ETK04163.1"/>
    <property type="molecule type" value="Genomic_DNA"/>
</dbReference>
<dbReference type="InterPro" id="IPR006118">
    <property type="entry name" value="Recombinase_CS"/>
</dbReference>
<dbReference type="Proteomes" id="UP000018872">
    <property type="component" value="Unassembled WGS sequence"/>
</dbReference>
<dbReference type="InterPro" id="IPR006120">
    <property type="entry name" value="Resolvase_HTH_dom"/>
</dbReference>
<dbReference type="GO" id="GO:0003677">
    <property type="term" value="F:DNA binding"/>
    <property type="evidence" value="ECO:0007669"/>
    <property type="project" value="UniProtKB-KW"/>
</dbReference>
<comment type="similarity">
    <text evidence="1">Belongs to the site-specific recombinase resolvase family.</text>
</comment>
<dbReference type="NCBIfam" id="NF009949">
    <property type="entry name" value="PRK13413.1"/>
    <property type="match status" value="1"/>
</dbReference>
<evidence type="ECO:0000256" key="5">
    <source>
        <dbReference type="PIRSR" id="PIRSR606118-50"/>
    </source>
</evidence>
<comment type="caution">
    <text evidence="8">The sequence shown here is derived from an EMBL/GenBank/DDBJ whole genome shotgun (WGS) entry which is preliminary data.</text>
</comment>
<dbReference type="InterPro" id="IPR036162">
    <property type="entry name" value="Resolvase-like_N_sf"/>
</dbReference>
<dbReference type="Pfam" id="PF00239">
    <property type="entry name" value="Resolvase"/>
    <property type="match status" value="1"/>
</dbReference>
<evidence type="ECO:0000256" key="4">
    <source>
        <dbReference type="ARBA" id="ARBA00023172"/>
    </source>
</evidence>
<feature type="active site" description="O-(5'-phospho-DNA)-serine intermediate" evidence="5 6">
    <location>
        <position position="9"/>
    </location>
</feature>
<dbReference type="PANTHER" id="PTHR30461">
    <property type="entry name" value="DNA-INVERTASE FROM LAMBDOID PROPHAGE"/>
    <property type="match status" value="1"/>
</dbReference>
<evidence type="ECO:0000313" key="8">
    <source>
        <dbReference type="EMBL" id="ETK04163.1"/>
    </source>
</evidence>
<keyword evidence="3" id="KW-0238">DNA-binding</keyword>
<evidence type="ECO:0000256" key="3">
    <source>
        <dbReference type="ARBA" id="ARBA00023125"/>
    </source>
</evidence>
<reference evidence="8 9" key="1">
    <citation type="submission" date="2013-11" db="EMBL/GenBank/DDBJ databases">
        <title>Single cell genomics of uncultured Tannerella BU063 (oral taxon 286).</title>
        <authorList>
            <person name="Beall C.J."/>
            <person name="Campbell A.G."/>
            <person name="Griffen A.L."/>
            <person name="Podar M."/>
            <person name="Leys E.J."/>
        </authorList>
    </citation>
    <scope>NUCLEOTIDE SEQUENCE [LARGE SCALE GENOMIC DNA]</scope>
    <source>
        <strain evidence="8">Cell 5</strain>
    </source>
</reference>
<gene>
    <name evidence="8" type="ORF">T229_10465</name>
</gene>
<feature type="domain" description="Resolvase/invertase-type recombinase catalytic" evidence="7">
    <location>
        <begin position="1"/>
        <end position="142"/>
    </location>
</feature>
<keyword evidence="4" id="KW-0233">DNA recombination</keyword>
<name>W2CAV5_9BACT</name>
<dbReference type="GO" id="GO:0000150">
    <property type="term" value="F:DNA strand exchange activity"/>
    <property type="evidence" value="ECO:0007669"/>
    <property type="project" value="InterPro"/>
</dbReference>
<evidence type="ECO:0000256" key="6">
    <source>
        <dbReference type="PROSITE-ProRule" id="PRU10137"/>
    </source>
</evidence>
<dbReference type="PROSITE" id="PS00397">
    <property type="entry name" value="RECOMBINASES_1"/>
    <property type="match status" value="1"/>
</dbReference>
<sequence>MIYGYIRVSSDRQTVENQRFEINNFCQRQALPVDDWIEETISGTKDYDKRRLGRLLKRVGKDDIIICSELSRLGRNLFMIMEILNICMTKECRVWTIKDNYRLGEDIQSKVLAFAFGLSAEIERNLISQRTREALARKKAEGVVLGRPKGKRNTQLNPKCVRRHKYILASLEDGISIPRIASNIGVARGTLYRYLAYTGIREPVKNTSSRWENGIY</sequence>
<protein>
    <submittedName>
        <fullName evidence="8">Invertase</fullName>
    </submittedName>
</protein>
<dbReference type="InterPro" id="IPR006119">
    <property type="entry name" value="Resolv_N"/>
</dbReference>
<dbReference type="Pfam" id="PF02796">
    <property type="entry name" value="HTH_7"/>
    <property type="match status" value="1"/>
</dbReference>
<dbReference type="AlphaFoldDB" id="W2CAV5"/>
<dbReference type="InterPro" id="IPR050639">
    <property type="entry name" value="SSR_resolvase"/>
</dbReference>
<proteinExistence type="inferred from homology"/>
<evidence type="ECO:0000313" key="9">
    <source>
        <dbReference type="Proteomes" id="UP000018872"/>
    </source>
</evidence>
<evidence type="ECO:0000256" key="2">
    <source>
        <dbReference type="ARBA" id="ARBA00022908"/>
    </source>
</evidence>
<dbReference type="GO" id="GO:0015074">
    <property type="term" value="P:DNA integration"/>
    <property type="evidence" value="ECO:0007669"/>
    <property type="project" value="UniProtKB-KW"/>
</dbReference>